<proteinExistence type="predicted"/>
<protein>
    <submittedName>
        <fullName evidence="1">Uncharacterized protein</fullName>
    </submittedName>
</protein>
<accession>A0A0L0NT37</accession>
<dbReference type="AlphaFoldDB" id="A0A0L0NT37"/>
<dbReference type="EMBL" id="LGST01000043">
    <property type="protein sequence ID" value="KND97203.1"/>
    <property type="molecule type" value="Genomic_DNA"/>
</dbReference>
<comment type="caution">
    <text evidence="1">The sequence shown here is derived from an EMBL/GenBank/DDBJ whole genome shotgun (WGS) entry which is preliminary data.</text>
</comment>
<evidence type="ECO:0000313" key="2">
    <source>
        <dbReference type="Proteomes" id="UP000037122"/>
    </source>
</evidence>
<name>A0A0L0NT37_CANAR</name>
<evidence type="ECO:0000313" key="1">
    <source>
        <dbReference type="EMBL" id="KND97203.1"/>
    </source>
</evidence>
<sequence length="99" mass="10999">MLFFILTTSPKSLPHAEAPGTPFAYLRGSTGTARKIRGAFPHKMAKDHMQIFSKCKSLTKGRGVSSLRTSHFFLHPTAVNAAKKRLSNFDTFVDLTKVF</sequence>
<organism evidence="1 2">
    <name type="scientific">Candidozyma auris</name>
    <name type="common">Yeast</name>
    <name type="synonym">Candida auris</name>
    <dbReference type="NCBI Taxonomy" id="498019"/>
    <lineage>
        <taxon>Eukaryota</taxon>
        <taxon>Fungi</taxon>
        <taxon>Dikarya</taxon>
        <taxon>Ascomycota</taxon>
        <taxon>Saccharomycotina</taxon>
        <taxon>Pichiomycetes</taxon>
        <taxon>Metschnikowiaceae</taxon>
        <taxon>Candidozyma</taxon>
    </lineage>
</organism>
<reference evidence="2" key="1">
    <citation type="journal article" date="2015" name="BMC Genomics">
        <title>Draft genome of a commonly misdiagnosed multidrug resistant pathogen Candida auris.</title>
        <authorList>
            <person name="Chatterjee S."/>
            <person name="Alampalli S.V."/>
            <person name="Nageshan R.K."/>
            <person name="Chettiar S.T."/>
            <person name="Joshi S."/>
            <person name="Tatu U.S."/>
        </authorList>
    </citation>
    <scope>NUCLEOTIDE SEQUENCE [LARGE SCALE GENOMIC DNA]</scope>
    <source>
        <strain evidence="2">6684</strain>
    </source>
</reference>
<gene>
    <name evidence="1" type="ORF">QG37_06418</name>
</gene>
<dbReference type="VEuPathDB" id="FungiDB:QG37_06418"/>
<dbReference type="Proteomes" id="UP000037122">
    <property type="component" value="Unassembled WGS sequence"/>
</dbReference>